<dbReference type="Proteomes" id="UP000324354">
    <property type="component" value="Chromosome"/>
</dbReference>
<dbReference type="SUPFAM" id="SSF56112">
    <property type="entry name" value="Protein kinase-like (PK-like)"/>
    <property type="match status" value="1"/>
</dbReference>
<accession>A0A5C0XQT1</accession>
<name>A0A5C0XQT1_PYRFU</name>
<keyword evidence="1" id="KW-0808">Transferase</keyword>
<dbReference type="AlphaFoldDB" id="A0A5C0XQT1"/>
<dbReference type="InterPro" id="IPR011009">
    <property type="entry name" value="Kinase-like_dom_sf"/>
</dbReference>
<protein>
    <submittedName>
        <fullName evidence="1">Serine/threonine protein kinase</fullName>
    </submittedName>
</protein>
<reference evidence="1 2" key="1">
    <citation type="submission" date="2017-08" db="EMBL/GenBank/DDBJ databases">
        <title>Resequencing and Reannotation of the genome of Pyrococcus furiosus type strain DSM3638.</title>
        <authorList>
            <person name="Reichelt R.M."/>
            <person name="Bunk B."/>
        </authorList>
    </citation>
    <scope>NUCLEOTIDE SEQUENCE [LARGE SCALE GENOMIC DNA]</scope>
    <source>
        <strain evidence="1 2">DSM 3638</strain>
    </source>
</reference>
<dbReference type="EMBL" id="CP023154">
    <property type="protein sequence ID" value="QEK79102.1"/>
    <property type="molecule type" value="Genomic_DNA"/>
</dbReference>
<keyword evidence="1" id="KW-0723">Serine/threonine-protein kinase</keyword>
<proteinExistence type="predicted"/>
<evidence type="ECO:0000313" key="1">
    <source>
        <dbReference type="EMBL" id="QEK79102.1"/>
    </source>
</evidence>
<keyword evidence="1" id="KW-0418">Kinase</keyword>
<sequence>MLFYRYKNTMVGKLAMLQLINKDVLNKIKEELERYEVKLGDFLTKGTTSIIFLGKYRGKDVVVKVSRDDSPRKNLKKEAEILRHLRGREITGDLILYTTVGGREILVREYVPGEPVLLVTPSKKHILKIAGKTFVLDKLGIDHGQIQGGKHILLTSNDVYIIDFEKGSLTRKTRNLTSALSMLFIGNNSISKRVREKFDIDEEFIRELKLRLREYKEKKEIRGLFDLLSIL</sequence>
<dbReference type="Gene3D" id="3.30.200.20">
    <property type="entry name" value="Phosphorylase Kinase, domain 1"/>
    <property type="match status" value="1"/>
</dbReference>
<gene>
    <name evidence="1" type="ORF">PFDSM3638_07385</name>
</gene>
<organism evidence="1 2">
    <name type="scientific">Pyrococcus furiosus (strain ATCC 43587 / DSM 3638 / JCM 8422 / Vc1)</name>
    <dbReference type="NCBI Taxonomy" id="186497"/>
    <lineage>
        <taxon>Archaea</taxon>
        <taxon>Methanobacteriati</taxon>
        <taxon>Methanobacteriota</taxon>
        <taxon>Thermococci</taxon>
        <taxon>Thermococcales</taxon>
        <taxon>Thermococcaceae</taxon>
        <taxon>Pyrococcus</taxon>
    </lineage>
</organism>
<evidence type="ECO:0000313" key="2">
    <source>
        <dbReference type="Proteomes" id="UP000324354"/>
    </source>
</evidence>
<dbReference type="GO" id="GO:0004674">
    <property type="term" value="F:protein serine/threonine kinase activity"/>
    <property type="evidence" value="ECO:0007669"/>
    <property type="project" value="UniProtKB-KW"/>
</dbReference>